<dbReference type="Proteomes" id="UP001732700">
    <property type="component" value="Chromosome 4D"/>
</dbReference>
<sequence length="308" mass="34208">MVNWVKVYRKHVLALVAKHAGLRQHAVDVDDAGTVINFWLPRHKQAQEEKKKQITKHPVVLVHGFAGDGIMTWWLQVGALSRRGYDVYVPDLIHFGGSTSPSPDRSVGFQAGCLAAALQKLGVAACDVVGFSYGGLVAFEMAAVHPDLVRSVVVSGAGTSFTDAAVDAMLGRFGAKTITELMLPESVEGVRSLLSIALHMKLWFPRRFLEDFLKVMFTNRKERGEMLEEMVIRDKRPTPAFHQNIFLLWGEHDSFVPIEDANSLKEELGKKATLRSISKAGHLAHLERPLIYNRCLTEFLAHVNAQSS</sequence>
<evidence type="ECO:0000313" key="2">
    <source>
        <dbReference type="Proteomes" id="UP001732700"/>
    </source>
</evidence>
<accession>A0ACD5XAX7</accession>
<name>A0ACD5XAX7_AVESA</name>
<dbReference type="EnsemblPlants" id="AVESA.00010b.r2.4DG0746370.1">
    <property type="protein sequence ID" value="AVESA.00010b.r2.4DG0746370.1.CDS"/>
    <property type="gene ID" value="AVESA.00010b.r2.4DG0746370"/>
</dbReference>
<reference evidence="1" key="1">
    <citation type="submission" date="2021-05" db="EMBL/GenBank/DDBJ databases">
        <authorList>
            <person name="Scholz U."/>
            <person name="Mascher M."/>
            <person name="Fiebig A."/>
        </authorList>
    </citation>
    <scope>NUCLEOTIDE SEQUENCE [LARGE SCALE GENOMIC DNA]</scope>
</reference>
<evidence type="ECO:0000313" key="1">
    <source>
        <dbReference type="EnsemblPlants" id="AVESA.00010b.r2.4DG0746370.1.CDS"/>
    </source>
</evidence>
<protein>
    <submittedName>
        <fullName evidence="1">Uncharacterized protein</fullName>
    </submittedName>
</protein>
<reference evidence="1" key="2">
    <citation type="submission" date="2025-09" db="UniProtKB">
        <authorList>
            <consortium name="EnsemblPlants"/>
        </authorList>
    </citation>
    <scope>IDENTIFICATION</scope>
</reference>
<organism evidence="1 2">
    <name type="scientific">Avena sativa</name>
    <name type="common">Oat</name>
    <dbReference type="NCBI Taxonomy" id="4498"/>
    <lineage>
        <taxon>Eukaryota</taxon>
        <taxon>Viridiplantae</taxon>
        <taxon>Streptophyta</taxon>
        <taxon>Embryophyta</taxon>
        <taxon>Tracheophyta</taxon>
        <taxon>Spermatophyta</taxon>
        <taxon>Magnoliopsida</taxon>
        <taxon>Liliopsida</taxon>
        <taxon>Poales</taxon>
        <taxon>Poaceae</taxon>
        <taxon>BOP clade</taxon>
        <taxon>Pooideae</taxon>
        <taxon>Poodae</taxon>
        <taxon>Poeae</taxon>
        <taxon>Poeae Chloroplast Group 1 (Aveneae type)</taxon>
        <taxon>Aveninae</taxon>
        <taxon>Avena</taxon>
    </lineage>
</organism>
<proteinExistence type="predicted"/>
<keyword evidence="2" id="KW-1185">Reference proteome</keyword>